<feature type="chain" id="PRO_5003151180" description="Polymorphic outer membrane protein" evidence="1">
    <location>
        <begin position="24"/>
        <end position="456"/>
    </location>
</feature>
<gene>
    <name evidence="2" type="ordered locus">Fbal_3156</name>
</gene>
<keyword evidence="3" id="KW-1185">Reference proteome</keyword>
<dbReference type="eggNOG" id="COG3420">
    <property type="taxonomic scope" value="Bacteria"/>
</dbReference>
<evidence type="ECO:0000313" key="2">
    <source>
        <dbReference type="EMBL" id="ADN77355.1"/>
    </source>
</evidence>
<dbReference type="AlphaFoldDB" id="E1SV55"/>
<keyword evidence="1" id="KW-0732">Signal</keyword>
<reference evidence="2 3" key="1">
    <citation type="journal article" date="2010" name="Stand. Genomic Sci.">
        <title>Complete genome sequence of Ferrimonas balearica type strain (PAT).</title>
        <authorList>
            <person name="Nolan M."/>
            <person name="Sikorski J."/>
            <person name="Davenport K."/>
            <person name="Lucas S."/>
            <person name="Glavina Del Rio T."/>
            <person name="Tice H."/>
            <person name="Cheng J."/>
            <person name="Goodwin L."/>
            <person name="Pitluck S."/>
            <person name="Liolios K."/>
            <person name="Ivanova N."/>
            <person name="Mavromatis K."/>
            <person name="Ovchinnikova G."/>
            <person name="Pati A."/>
            <person name="Chen A."/>
            <person name="Palaniappan K."/>
            <person name="Land M."/>
            <person name="Hauser L."/>
            <person name="Chang Y."/>
            <person name="Jeffries C."/>
            <person name="Tapia R."/>
            <person name="Brettin T."/>
            <person name="Detter J."/>
            <person name="Han C."/>
            <person name="Yasawong M."/>
            <person name="Rohde M."/>
            <person name="Tindall B."/>
            <person name="Goker M."/>
            <person name="Woyke T."/>
            <person name="Bristow J."/>
            <person name="Eisen J."/>
            <person name="Markowitz V."/>
            <person name="Hugenholtz P."/>
            <person name="Kyrpides N."/>
            <person name="Klenk H."/>
            <person name="Lapidus A."/>
        </authorList>
    </citation>
    <scope>NUCLEOTIDE SEQUENCE [LARGE SCALE GENOMIC DNA]</scope>
    <source>
        <strain evidence="3">DSM 9799 / CCM 4581 / KCTC 23876 / PAT</strain>
    </source>
</reference>
<dbReference type="HOGENOM" id="CLU_599560_0_0_6"/>
<dbReference type="SMART" id="SM00710">
    <property type="entry name" value="PbH1"/>
    <property type="match status" value="6"/>
</dbReference>
<dbReference type="InterPro" id="IPR006626">
    <property type="entry name" value="PbH1"/>
</dbReference>
<dbReference type="RefSeq" id="WP_013346661.1">
    <property type="nucleotide sequence ID" value="NC_014541.1"/>
</dbReference>
<feature type="signal peptide" evidence="1">
    <location>
        <begin position="1"/>
        <end position="23"/>
    </location>
</feature>
<dbReference type="InterPro" id="IPR011050">
    <property type="entry name" value="Pectin_lyase_fold/virulence"/>
</dbReference>
<organism evidence="2 3">
    <name type="scientific">Ferrimonas balearica (strain DSM 9799 / CCM 4581 / KCTC 23876 / PAT)</name>
    <dbReference type="NCBI Taxonomy" id="550540"/>
    <lineage>
        <taxon>Bacteria</taxon>
        <taxon>Pseudomonadati</taxon>
        <taxon>Pseudomonadota</taxon>
        <taxon>Gammaproteobacteria</taxon>
        <taxon>Alteromonadales</taxon>
        <taxon>Ferrimonadaceae</taxon>
        <taxon>Ferrimonas</taxon>
    </lineage>
</organism>
<evidence type="ECO:0000256" key="1">
    <source>
        <dbReference type="SAM" id="SignalP"/>
    </source>
</evidence>
<protein>
    <recommendedName>
        <fullName evidence="4">Polymorphic outer membrane protein</fullName>
    </recommendedName>
</protein>
<dbReference type="Proteomes" id="UP000006683">
    <property type="component" value="Chromosome"/>
</dbReference>
<dbReference type="EMBL" id="CP002209">
    <property type="protein sequence ID" value="ADN77355.1"/>
    <property type="molecule type" value="Genomic_DNA"/>
</dbReference>
<accession>E1SV55</accession>
<dbReference type="STRING" id="550540.Fbal_3156"/>
<name>E1SV55_FERBD</name>
<dbReference type="KEGG" id="fbl:Fbal_3156"/>
<dbReference type="OrthoDB" id="9767990at2"/>
<evidence type="ECO:0008006" key="4">
    <source>
        <dbReference type="Google" id="ProtNLM"/>
    </source>
</evidence>
<evidence type="ECO:0000313" key="3">
    <source>
        <dbReference type="Proteomes" id="UP000006683"/>
    </source>
</evidence>
<sequence>MPVSSIYAPLALLMFALPHAAFAADTVDCASDSLQTAIDAAPAGTVLNLTGLCEGHFTIDKDLTLQGQPAVLSGTGNGAVLTLTNGSTAPRVTLRDLELRNGGQGATDPAALMNAGGLLLLNTASEPLLAQLERVTVADNTLPGNDGDAFGACGIGTAGPVQLTVLDSIISDNGIRNASLDRTVVGGILIGPQGRLTLVGSELSGNFNLTDGGGSGGLDCAGHCTMLGGSIHDNDTGSDAGSTGAGFTVQRDAFLLMDGVGVQDNRSDWDTAVAGGGVILGHAVLKNTDIRNNRIVPTGDTDGSGGLLVQGGVLEMIDGSLRGNLAPGSVHRGAAGLTVRSGAQASLLRTTIRDNQALAGPDGSNAGAVLVSDDSRFYGDALVIRANEGQAGAVRIGAGSRAVLNHSRVQSNVGLVTGGILLDGSASPVGEVLLFDTRVFGNSPDNCSGFSDPACD</sequence>
<dbReference type="SUPFAM" id="SSF51126">
    <property type="entry name" value="Pectin lyase-like"/>
    <property type="match status" value="1"/>
</dbReference>
<dbReference type="GeneID" id="67183373"/>
<proteinExistence type="predicted"/>